<evidence type="ECO:0000256" key="2">
    <source>
        <dbReference type="ARBA" id="ARBA00023125"/>
    </source>
</evidence>
<dbReference type="InterPro" id="IPR011711">
    <property type="entry name" value="GntR_C"/>
</dbReference>
<dbReference type="InterPro" id="IPR000524">
    <property type="entry name" value="Tscrpt_reg_HTH_GntR"/>
</dbReference>
<accession>A0A1H8VYG8</accession>
<dbReference type="RefSeq" id="WP_170861188.1">
    <property type="nucleotide sequence ID" value="NZ_FOEE01000014.1"/>
</dbReference>
<dbReference type="Gene3D" id="1.10.10.10">
    <property type="entry name" value="Winged helix-like DNA-binding domain superfamily/Winged helix DNA-binding domain"/>
    <property type="match status" value="1"/>
</dbReference>
<evidence type="ECO:0000256" key="3">
    <source>
        <dbReference type="ARBA" id="ARBA00023163"/>
    </source>
</evidence>
<dbReference type="InterPro" id="IPR036390">
    <property type="entry name" value="WH_DNA-bd_sf"/>
</dbReference>
<dbReference type="PROSITE" id="PS50949">
    <property type="entry name" value="HTH_GNTR"/>
    <property type="match status" value="1"/>
</dbReference>
<keyword evidence="3" id="KW-0804">Transcription</keyword>
<organism evidence="6 7">
    <name type="scientific">Trujillonella endophytica</name>
    <dbReference type="NCBI Taxonomy" id="673521"/>
    <lineage>
        <taxon>Bacteria</taxon>
        <taxon>Bacillati</taxon>
        <taxon>Actinomycetota</taxon>
        <taxon>Actinomycetes</taxon>
        <taxon>Geodermatophilales</taxon>
        <taxon>Geodermatophilaceae</taxon>
        <taxon>Trujillonella</taxon>
    </lineage>
</organism>
<dbReference type="GO" id="GO:0003700">
    <property type="term" value="F:DNA-binding transcription factor activity"/>
    <property type="evidence" value="ECO:0007669"/>
    <property type="project" value="InterPro"/>
</dbReference>
<dbReference type="Pfam" id="PF00392">
    <property type="entry name" value="GntR"/>
    <property type="match status" value="1"/>
</dbReference>
<dbReference type="Pfam" id="PF07729">
    <property type="entry name" value="FCD"/>
    <property type="match status" value="1"/>
</dbReference>
<dbReference type="PRINTS" id="PR00035">
    <property type="entry name" value="HTHGNTR"/>
</dbReference>
<name>A0A1H8VYG8_9ACTN</name>
<dbReference type="GO" id="GO:0003677">
    <property type="term" value="F:DNA binding"/>
    <property type="evidence" value="ECO:0007669"/>
    <property type="project" value="UniProtKB-KW"/>
</dbReference>
<dbReference type="PANTHER" id="PTHR43537">
    <property type="entry name" value="TRANSCRIPTIONAL REGULATOR, GNTR FAMILY"/>
    <property type="match status" value="1"/>
</dbReference>
<dbReference type="EMBL" id="FOEE01000014">
    <property type="protein sequence ID" value="SEP19968.1"/>
    <property type="molecule type" value="Genomic_DNA"/>
</dbReference>
<dbReference type="SMART" id="SM00345">
    <property type="entry name" value="HTH_GNTR"/>
    <property type="match status" value="1"/>
</dbReference>
<dbReference type="PANTHER" id="PTHR43537:SF24">
    <property type="entry name" value="GLUCONATE OPERON TRANSCRIPTIONAL REPRESSOR"/>
    <property type="match status" value="1"/>
</dbReference>
<evidence type="ECO:0000256" key="4">
    <source>
        <dbReference type="SAM" id="MobiDB-lite"/>
    </source>
</evidence>
<gene>
    <name evidence="6" type="ORF">SAMN05660991_03863</name>
</gene>
<dbReference type="Gene3D" id="1.20.120.530">
    <property type="entry name" value="GntR ligand-binding domain-like"/>
    <property type="match status" value="1"/>
</dbReference>
<dbReference type="InterPro" id="IPR008920">
    <property type="entry name" value="TF_FadR/GntR_C"/>
</dbReference>
<dbReference type="Proteomes" id="UP000198960">
    <property type="component" value="Unassembled WGS sequence"/>
</dbReference>
<evidence type="ECO:0000313" key="7">
    <source>
        <dbReference type="Proteomes" id="UP000198960"/>
    </source>
</evidence>
<evidence type="ECO:0000259" key="5">
    <source>
        <dbReference type="PROSITE" id="PS50949"/>
    </source>
</evidence>
<dbReference type="InterPro" id="IPR036388">
    <property type="entry name" value="WH-like_DNA-bd_sf"/>
</dbReference>
<sequence length="236" mass="26267">MTEEPYAAWSGWDDGSTPGSLRQTTSQRVALAIRRLIFEGTLPAGERIRQEELAEQLGVSRVPIREAIIALDREGWVRIEAHRGAYVNGLDENSIRDHYELIGVFYAFAARRLTERQADVTSLESLNRAVQEATDPDDFWRANTAFFRGLVAAARSSRLSAVSRLMSGTLIPNNYFVEIPEATPAQKAVVQKLYDAVVRGDGEGAERILTKTYRRAAEAAVELFAERGLITKDPGR</sequence>
<evidence type="ECO:0000313" key="6">
    <source>
        <dbReference type="EMBL" id="SEP19968.1"/>
    </source>
</evidence>
<dbReference type="SUPFAM" id="SSF46785">
    <property type="entry name" value="Winged helix' DNA-binding domain"/>
    <property type="match status" value="1"/>
</dbReference>
<feature type="region of interest" description="Disordered" evidence="4">
    <location>
        <begin position="1"/>
        <end position="20"/>
    </location>
</feature>
<reference evidence="7" key="1">
    <citation type="submission" date="2016-10" db="EMBL/GenBank/DDBJ databases">
        <authorList>
            <person name="Varghese N."/>
            <person name="Submissions S."/>
        </authorList>
    </citation>
    <scope>NUCLEOTIDE SEQUENCE [LARGE SCALE GENOMIC DNA]</scope>
    <source>
        <strain evidence="7">DSM 45413</strain>
    </source>
</reference>
<dbReference type="STRING" id="673521.SAMN05660991_03863"/>
<keyword evidence="2 6" id="KW-0238">DNA-binding</keyword>
<evidence type="ECO:0000256" key="1">
    <source>
        <dbReference type="ARBA" id="ARBA00023015"/>
    </source>
</evidence>
<dbReference type="CDD" id="cd07377">
    <property type="entry name" value="WHTH_GntR"/>
    <property type="match status" value="1"/>
</dbReference>
<dbReference type="SMART" id="SM00895">
    <property type="entry name" value="FCD"/>
    <property type="match status" value="1"/>
</dbReference>
<dbReference type="SUPFAM" id="SSF48008">
    <property type="entry name" value="GntR ligand-binding domain-like"/>
    <property type="match status" value="1"/>
</dbReference>
<protein>
    <submittedName>
        <fullName evidence="6">DNA-binding transcriptional regulator, GntR family</fullName>
    </submittedName>
</protein>
<feature type="domain" description="HTH gntR-type" evidence="5">
    <location>
        <begin position="23"/>
        <end position="90"/>
    </location>
</feature>
<proteinExistence type="predicted"/>
<keyword evidence="7" id="KW-1185">Reference proteome</keyword>
<keyword evidence="1" id="KW-0805">Transcription regulation</keyword>
<dbReference type="AlphaFoldDB" id="A0A1H8VYG8"/>